<dbReference type="Proteomes" id="UP000054251">
    <property type="component" value="Unassembled WGS sequence"/>
</dbReference>
<dbReference type="GO" id="GO:0005758">
    <property type="term" value="C:mitochondrial intermembrane space"/>
    <property type="evidence" value="ECO:0007669"/>
    <property type="project" value="UniProtKB-SubCell"/>
</dbReference>
<keyword evidence="6 7" id="KW-1015">Disulfide bond</keyword>
<evidence type="ECO:0000256" key="7">
    <source>
        <dbReference type="PIRSR" id="PIRSR627179-50"/>
    </source>
</evidence>
<evidence type="ECO:0000256" key="4">
    <source>
        <dbReference type="ARBA" id="ARBA00022737"/>
    </source>
</evidence>
<feature type="disulfide bond" evidence="7">
    <location>
        <begin position="11"/>
        <end position="42"/>
    </location>
</feature>
<evidence type="ECO:0000256" key="3">
    <source>
        <dbReference type="ARBA" id="ARBA00019406"/>
    </source>
</evidence>
<dbReference type="AlphaFoldDB" id="A0A0V1Q180"/>
<dbReference type="OrthoDB" id="13601at2759"/>
<proteinExistence type="inferred from homology"/>
<reference evidence="8 9" key="1">
    <citation type="submission" date="2015-11" db="EMBL/GenBank/DDBJ databases">
        <title>The genome of Debaryomyces fabryi.</title>
        <authorList>
            <person name="Tafer H."/>
            <person name="Lopandic K."/>
        </authorList>
    </citation>
    <scope>NUCLEOTIDE SEQUENCE [LARGE SCALE GENOMIC DNA]</scope>
    <source>
        <strain evidence="8 9">CBS 789</strain>
    </source>
</reference>
<feature type="disulfide bond" evidence="7">
    <location>
        <begin position="43"/>
        <end position="59"/>
    </location>
</feature>
<dbReference type="RefSeq" id="XP_015468355.1">
    <property type="nucleotide sequence ID" value="XM_015610819.1"/>
</dbReference>
<dbReference type="PANTHER" id="PTHR15590:SF0">
    <property type="entry name" value="CX9C MOTIF-CONTAINING PROTEIN 4"/>
    <property type="match status" value="1"/>
</dbReference>
<dbReference type="Pfam" id="PF08991">
    <property type="entry name" value="CMC4"/>
    <property type="match status" value="1"/>
</dbReference>
<evidence type="ECO:0000256" key="6">
    <source>
        <dbReference type="ARBA" id="ARBA00023157"/>
    </source>
</evidence>
<evidence type="ECO:0000256" key="5">
    <source>
        <dbReference type="ARBA" id="ARBA00023128"/>
    </source>
</evidence>
<evidence type="ECO:0000256" key="2">
    <source>
        <dbReference type="ARBA" id="ARBA00009858"/>
    </source>
</evidence>
<dbReference type="PANTHER" id="PTHR15590">
    <property type="entry name" value="CX9C MOTIF-CONTAINING PROTEIN 4"/>
    <property type="match status" value="1"/>
</dbReference>
<keyword evidence="5" id="KW-0496">Mitochondrion</keyword>
<dbReference type="PROSITE" id="PS51808">
    <property type="entry name" value="CHCH"/>
    <property type="match status" value="1"/>
</dbReference>
<protein>
    <recommendedName>
        <fullName evidence="3">Cx9C motif-containing protein 4, mitochondrial</fullName>
    </recommendedName>
</protein>
<feature type="disulfide bond" evidence="7">
    <location>
        <begin position="21"/>
        <end position="32"/>
    </location>
</feature>
<dbReference type="SUPFAM" id="SSF47072">
    <property type="entry name" value="Cysteine alpha-hairpin motif"/>
    <property type="match status" value="1"/>
</dbReference>
<dbReference type="Gene3D" id="1.10.287.1130">
    <property type="entry name" value="CytochromE C oxidase copper chaperone"/>
    <property type="match status" value="1"/>
</dbReference>
<evidence type="ECO:0000256" key="1">
    <source>
        <dbReference type="ARBA" id="ARBA00004569"/>
    </source>
</evidence>
<organism evidence="8 9">
    <name type="scientific">Debaryomyces fabryi</name>
    <dbReference type="NCBI Taxonomy" id="58627"/>
    <lineage>
        <taxon>Eukaryota</taxon>
        <taxon>Fungi</taxon>
        <taxon>Dikarya</taxon>
        <taxon>Ascomycota</taxon>
        <taxon>Saccharomycotina</taxon>
        <taxon>Pichiomycetes</taxon>
        <taxon>Debaryomycetaceae</taxon>
        <taxon>Debaryomyces</taxon>
    </lineage>
</organism>
<evidence type="ECO:0000313" key="9">
    <source>
        <dbReference type="Proteomes" id="UP000054251"/>
    </source>
</evidence>
<keyword evidence="9" id="KW-1185">Reference proteome</keyword>
<keyword evidence="4" id="KW-0677">Repeat</keyword>
<dbReference type="EMBL" id="LMYN01000031">
    <property type="protein sequence ID" value="KSA02253.1"/>
    <property type="molecule type" value="Genomic_DNA"/>
</dbReference>
<comment type="similarity">
    <text evidence="2">Belongs to the CMC4 family.</text>
</comment>
<accession>A0A0V1Q180</accession>
<dbReference type="InterPro" id="IPR027179">
    <property type="entry name" value="CMC4"/>
</dbReference>
<gene>
    <name evidence="8" type="ORF">AC631_01989</name>
</gene>
<dbReference type="FunFam" id="1.10.287.1130:FF:000008">
    <property type="entry name" value="Cx9C motif-containing protein 4, mitochondrial"/>
    <property type="match status" value="1"/>
</dbReference>
<dbReference type="InterPro" id="IPR009069">
    <property type="entry name" value="Cys_alpha_HP_mot_SF"/>
</dbReference>
<dbReference type="GeneID" id="26838998"/>
<comment type="subcellular location">
    <subcellularLocation>
        <location evidence="1">Mitochondrion intermembrane space</location>
    </subcellularLocation>
</comment>
<comment type="caution">
    <text evidence="8">The sequence shown here is derived from an EMBL/GenBank/DDBJ whole genome shotgun (WGS) entry which is preliminary data.</text>
</comment>
<evidence type="ECO:0000313" key="8">
    <source>
        <dbReference type="EMBL" id="KSA02253.1"/>
    </source>
</evidence>
<name>A0A0V1Q180_9ASCO</name>
<sequence length="87" mass="9897">MTSSSGDSDPCHPEACAIQDCIQKNNYNESKCSKLIDNLYLCCKKYYEQNGTDKQTTCCPKFNLLQLKLKQRELGKIDAETIELRKG</sequence>